<dbReference type="InterPro" id="IPR043127">
    <property type="entry name" value="Sec-1-like_dom3a"/>
</dbReference>
<comment type="similarity">
    <text evidence="1">Belongs to the STXBP/unc-18/SEC1 family.</text>
</comment>
<dbReference type="Pfam" id="PF00995">
    <property type="entry name" value="Sec1"/>
    <property type="match status" value="1"/>
</dbReference>
<evidence type="ECO:0000256" key="1">
    <source>
        <dbReference type="ARBA" id="ARBA00009884"/>
    </source>
</evidence>
<evidence type="ECO:0000313" key="2">
    <source>
        <dbReference type="EMBL" id="CEP64774.1"/>
    </source>
</evidence>
<dbReference type="Gene3D" id="3.40.50.1910">
    <property type="match status" value="1"/>
</dbReference>
<proteinExistence type="inferred from homology"/>
<dbReference type="HOGENOM" id="CLU_013933_3_1_1"/>
<dbReference type="GO" id="GO:0051082">
    <property type="term" value="F:unfolded protein binding"/>
    <property type="evidence" value="ECO:0007669"/>
    <property type="project" value="EnsemblFungi"/>
</dbReference>
<dbReference type="PIRSF" id="PIRSF005715">
    <property type="entry name" value="VPS45_Sec1"/>
    <property type="match status" value="1"/>
</dbReference>
<dbReference type="SUPFAM" id="SSF56815">
    <property type="entry name" value="Sec1/munc18-like (SM) proteins"/>
    <property type="match status" value="1"/>
</dbReference>
<dbReference type="GO" id="GO:0006896">
    <property type="term" value="P:Golgi to vacuole transport"/>
    <property type="evidence" value="ECO:0007669"/>
    <property type="project" value="EnsemblFungi"/>
</dbReference>
<dbReference type="GO" id="GO:0035543">
    <property type="term" value="P:positive regulation of SNARE complex assembly"/>
    <property type="evidence" value="ECO:0007669"/>
    <property type="project" value="EnsemblFungi"/>
</dbReference>
<dbReference type="PANTHER" id="PTHR11679">
    <property type="entry name" value="VESICLE PROTEIN SORTING-ASSOCIATED"/>
    <property type="match status" value="1"/>
</dbReference>
<dbReference type="GO" id="GO:0032258">
    <property type="term" value="P:cytoplasm to vacuole targeting by the Cvt pathway"/>
    <property type="evidence" value="ECO:0007669"/>
    <property type="project" value="EnsemblFungi"/>
</dbReference>
<dbReference type="Proteomes" id="UP000054304">
    <property type="component" value="Unassembled WGS sequence"/>
</dbReference>
<dbReference type="GO" id="GO:0005829">
    <property type="term" value="C:cytosol"/>
    <property type="evidence" value="ECO:0007669"/>
    <property type="project" value="EnsemblFungi"/>
</dbReference>
<keyword evidence="3" id="KW-1185">Reference proteome</keyword>
<dbReference type="InterPro" id="IPR027482">
    <property type="entry name" value="Sec1-like_dom2"/>
</dbReference>
<gene>
    <name evidence="2" type="ORF">LALA0_S13e02696g</name>
</gene>
<dbReference type="Gene3D" id="3.90.830.10">
    <property type="entry name" value="Syntaxin Binding Protein 1, Chain A, domain 2"/>
    <property type="match status" value="1"/>
</dbReference>
<dbReference type="GO" id="GO:0000149">
    <property type="term" value="F:SNARE binding"/>
    <property type="evidence" value="ECO:0007669"/>
    <property type="project" value="EnsemblFungi"/>
</dbReference>
<dbReference type="Gene3D" id="1.25.40.60">
    <property type="match status" value="1"/>
</dbReference>
<dbReference type="GO" id="GO:0048210">
    <property type="term" value="P:Golgi vesicle fusion to target membrane"/>
    <property type="evidence" value="ECO:0007669"/>
    <property type="project" value="EnsemblFungi"/>
</dbReference>
<dbReference type="EMBL" id="LN736372">
    <property type="protein sequence ID" value="CEP64774.1"/>
    <property type="molecule type" value="Genomic_DNA"/>
</dbReference>
<dbReference type="InterPro" id="IPR043154">
    <property type="entry name" value="Sec-1-like_dom1"/>
</dbReference>
<dbReference type="GeneID" id="34688340"/>
<dbReference type="AlphaFoldDB" id="A0A0C7MXP1"/>
<dbReference type="STRING" id="1245769.A0A0C7MXP1"/>
<organism evidence="2 3">
    <name type="scientific">Lachancea lanzarotensis</name>
    <dbReference type="NCBI Taxonomy" id="1245769"/>
    <lineage>
        <taxon>Eukaryota</taxon>
        <taxon>Fungi</taxon>
        <taxon>Dikarya</taxon>
        <taxon>Ascomycota</taxon>
        <taxon>Saccharomycotina</taxon>
        <taxon>Saccharomycetes</taxon>
        <taxon>Saccharomycetales</taxon>
        <taxon>Saccharomycetaceae</taxon>
        <taxon>Lachancea</taxon>
    </lineage>
</organism>
<dbReference type="GO" id="GO:0000139">
    <property type="term" value="C:Golgi membrane"/>
    <property type="evidence" value="ECO:0007669"/>
    <property type="project" value="EnsemblFungi"/>
</dbReference>
<sequence>MNLFTAADFYINLITNSPSKGSRNAVAETRIRALLLDKHTTGTISMCTTQTALLEREIYLIDTLENENRDTMRHMKCVVYAKPTDESIELLRKELANPKYGEYQIFFNNTLTKAQLERLAESDELEVVNKVEEIFQDYQILNEDLFSLDLPSTELFTNQLIWDTSGLHKATQGLTSLLLSLKLKPQIRFQAGSRLASKLAQEVQHAVQQNERTLFDFPQIDAPPLLLILDRYRDPLTALLQPWTYQSMINEYLGIKRNVVDLSSVPEVEPSMQQVVLSSKQDPFFSDTMYLNFGELGDKVKHYVSSYKEKTNTNSQINTIEDIKQFIGKYPEFRKLSGNVSKHMAIVGELDRQLQQKHIWEVSELEQNISSDPGNSQNYEELIKVLSNPEISNYFKVKLACIYSLKNPGAARTSEISKLLEQQMSAEEVNFLHHFNSLFQTRTSSSPSGREREDLISELAKKFNQKNHPKADNVFMQHVPDLFTFLNDLSRNKIPDEKFPFLETPASRSPAQDVIIFFVGGATFEEARIIHQFNKTISEENDGKIRVILGGTSIVNTNEFMDYCRNSGRKSTDISDLL</sequence>
<dbReference type="GO" id="GO:0007035">
    <property type="term" value="P:vacuolar acidification"/>
    <property type="evidence" value="ECO:0007669"/>
    <property type="project" value="EnsemblFungi"/>
</dbReference>
<evidence type="ECO:0000313" key="3">
    <source>
        <dbReference type="Proteomes" id="UP000054304"/>
    </source>
</evidence>
<dbReference type="Gene3D" id="3.40.50.2060">
    <property type="match status" value="1"/>
</dbReference>
<dbReference type="RefSeq" id="XP_022630978.1">
    <property type="nucleotide sequence ID" value="XM_022773432.1"/>
</dbReference>
<name>A0A0C7MXP1_9SACH</name>
<protein>
    <submittedName>
        <fullName evidence="2">LALA0S13e02696g1_1</fullName>
    </submittedName>
</protein>
<dbReference type="InterPro" id="IPR036045">
    <property type="entry name" value="Sec1-like_sf"/>
</dbReference>
<dbReference type="GO" id="GO:0006895">
    <property type="term" value="P:Golgi to endosome transport"/>
    <property type="evidence" value="ECO:0007669"/>
    <property type="project" value="EnsemblFungi"/>
</dbReference>
<dbReference type="GO" id="GO:0000011">
    <property type="term" value="P:vacuole inheritance"/>
    <property type="evidence" value="ECO:0007669"/>
    <property type="project" value="EnsemblFungi"/>
</dbReference>
<dbReference type="GO" id="GO:0031201">
    <property type="term" value="C:SNARE complex"/>
    <property type="evidence" value="ECO:0007669"/>
    <property type="project" value="EnsemblFungi"/>
</dbReference>
<dbReference type="InterPro" id="IPR001619">
    <property type="entry name" value="Sec1-like"/>
</dbReference>
<accession>A0A0C7MXP1</accession>
<reference evidence="2 3" key="1">
    <citation type="submission" date="2014-12" db="EMBL/GenBank/DDBJ databases">
        <authorList>
            <person name="Neuveglise Cecile"/>
        </authorList>
    </citation>
    <scope>NUCLEOTIDE SEQUENCE [LARGE SCALE GENOMIC DNA]</scope>
    <source>
        <strain evidence="2 3">CBS 12615</strain>
    </source>
</reference>
<dbReference type="OrthoDB" id="10266265at2759"/>